<proteinExistence type="predicted"/>
<sequence length="94" mass="10070">MTMTYRRAVIPALVGGVLLTALLRYAGASVHALELPGADGVLGGQTAVGLQQWLAPWAYDPPASLQYGDRYRVFSQCIGLQDSVEKGVIRAVRP</sequence>
<organism evidence="1">
    <name type="scientific">Streptomyces sp. NBC_00180</name>
    <dbReference type="NCBI Taxonomy" id="2903632"/>
    <lineage>
        <taxon>Bacteria</taxon>
        <taxon>Bacillati</taxon>
        <taxon>Actinomycetota</taxon>
        <taxon>Actinomycetes</taxon>
        <taxon>Kitasatosporales</taxon>
        <taxon>Streptomycetaceae</taxon>
        <taxon>Streptomyces</taxon>
    </lineage>
</organism>
<dbReference type="EMBL" id="CP108140">
    <property type="protein sequence ID" value="WTP84063.1"/>
    <property type="molecule type" value="Genomic_DNA"/>
</dbReference>
<evidence type="ECO:0000313" key="1">
    <source>
        <dbReference type="EMBL" id="WTP84063.1"/>
    </source>
</evidence>
<accession>A0AAU1HQW2</accession>
<protein>
    <submittedName>
        <fullName evidence="1">Uncharacterized protein</fullName>
    </submittedName>
</protein>
<dbReference type="AlphaFoldDB" id="A0AAU1HQW2"/>
<gene>
    <name evidence="1" type="ORF">OG477_01180</name>
</gene>
<name>A0AAU1HQW2_9ACTN</name>
<reference evidence="1" key="1">
    <citation type="submission" date="2022-10" db="EMBL/GenBank/DDBJ databases">
        <title>The complete genomes of actinobacterial strains from the NBC collection.</title>
        <authorList>
            <person name="Joergensen T.S."/>
            <person name="Alvarez Arevalo M."/>
            <person name="Sterndorff E.B."/>
            <person name="Faurdal D."/>
            <person name="Vuksanovic O."/>
            <person name="Mourched A.-S."/>
            <person name="Charusanti P."/>
            <person name="Shaw S."/>
            <person name="Blin K."/>
            <person name="Weber T."/>
        </authorList>
    </citation>
    <scope>NUCLEOTIDE SEQUENCE</scope>
    <source>
        <strain evidence="1">NBC 00180</strain>
    </source>
</reference>